<dbReference type="Gene3D" id="2.40.50.1020">
    <property type="entry name" value="LytTr DNA-binding domain"/>
    <property type="match status" value="1"/>
</dbReference>
<dbReference type="PROSITE" id="PS50930">
    <property type="entry name" value="HTH_LYTTR"/>
    <property type="match status" value="1"/>
</dbReference>
<sequence length="250" mass="28608">MKILLIEDEKPAARRLAQLIKEKEPAAEILPALDTISAAAAWFAQNLPPDLVFLDIQLADGISFEIFEKVKVDAPVIFCTAYDQYAIRAFKHNSIDYLLKPVDPAELGHALDKFKAGRREPALSLDQLRDLLYAPVKSYKERFLVKMGERILTIETRDIAFFYSEDKVTLLQTSQGRKFTVDFTLDEIENMVAPERFFRLNRKYISAIQAIKDVFTYSNSRLKVILHDCPDQDILISREKMGSFKSWLGG</sequence>
<dbReference type="InterPro" id="IPR007492">
    <property type="entry name" value="LytTR_DNA-bd_dom"/>
</dbReference>
<keyword evidence="1" id="KW-0597">Phosphoprotein</keyword>
<dbReference type="SMART" id="SM00850">
    <property type="entry name" value="LytTR"/>
    <property type="match status" value="1"/>
</dbReference>
<dbReference type="InterPro" id="IPR011006">
    <property type="entry name" value="CheY-like_superfamily"/>
</dbReference>
<proteinExistence type="predicted"/>
<dbReference type="Pfam" id="PF04397">
    <property type="entry name" value="LytTR"/>
    <property type="match status" value="1"/>
</dbReference>
<dbReference type="Proteomes" id="UP000612680">
    <property type="component" value="Chromosome"/>
</dbReference>
<dbReference type="InterPro" id="IPR001789">
    <property type="entry name" value="Sig_transdc_resp-reg_receiver"/>
</dbReference>
<accession>A0ABX7I7F9</accession>
<feature type="domain" description="Response regulatory" evidence="2">
    <location>
        <begin position="2"/>
        <end position="115"/>
    </location>
</feature>
<organism evidence="4 5">
    <name type="scientific">Dyadobacter sandarakinus</name>
    <dbReference type="NCBI Taxonomy" id="2747268"/>
    <lineage>
        <taxon>Bacteria</taxon>
        <taxon>Pseudomonadati</taxon>
        <taxon>Bacteroidota</taxon>
        <taxon>Cytophagia</taxon>
        <taxon>Cytophagales</taxon>
        <taxon>Spirosomataceae</taxon>
        <taxon>Dyadobacter</taxon>
    </lineage>
</organism>
<keyword evidence="5" id="KW-1185">Reference proteome</keyword>
<evidence type="ECO:0000259" key="2">
    <source>
        <dbReference type="PROSITE" id="PS50110"/>
    </source>
</evidence>
<evidence type="ECO:0000313" key="4">
    <source>
        <dbReference type="EMBL" id="QRR02042.1"/>
    </source>
</evidence>
<dbReference type="SMART" id="SM00448">
    <property type="entry name" value="REC"/>
    <property type="match status" value="1"/>
</dbReference>
<dbReference type="RefSeq" id="WP_204656417.1">
    <property type="nucleotide sequence ID" value="NZ_CP056775.1"/>
</dbReference>
<dbReference type="PANTHER" id="PTHR37299">
    <property type="entry name" value="TRANSCRIPTIONAL REGULATOR-RELATED"/>
    <property type="match status" value="1"/>
</dbReference>
<name>A0ABX7I7F9_9BACT</name>
<dbReference type="Pfam" id="PF00072">
    <property type="entry name" value="Response_reg"/>
    <property type="match status" value="1"/>
</dbReference>
<evidence type="ECO:0000259" key="3">
    <source>
        <dbReference type="PROSITE" id="PS50930"/>
    </source>
</evidence>
<dbReference type="EMBL" id="CP056775">
    <property type="protein sequence ID" value="QRR02042.1"/>
    <property type="molecule type" value="Genomic_DNA"/>
</dbReference>
<dbReference type="PROSITE" id="PS50110">
    <property type="entry name" value="RESPONSE_REGULATORY"/>
    <property type="match status" value="1"/>
</dbReference>
<evidence type="ECO:0000313" key="5">
    <source>
        <dbReference type="Proteomes" id="UP000612680"/>
    </source>
</evidence>
<protein>
    <submittedName>
        <fullName evidence="4">Response regulator transcription factor</fullName>
    </submittedName>
</protein>
<feature type="domain" description="HTH LytTR-type" evidence="3">
    <location>
        <begin position="143"/>
        <end position="250"/>
    </location>
</feature>
<dbReference type="PANTHER" id="PTHR37299:SF1">
    <property type="entry name" value="STAGE 0 SPORULATION PROTEIN A HOMOLOG"/>
    <property type="match status" value="1"/>
</dbReference>
<reference evidence="4 5" key="1">
    <citation type="submission" date="2020-06" db="EMBL/GenBank/DDBJ databases">
        <title>Dyadobacter sandarakinus sp. nov., isolated from the soil of the Arctic Yellow River Station.</title>
        <authorList>
            <person name="Zhang Y."/>
            <person name="Peng F."/>
        </authorList>
    </citation>
    <scope>NUCLEOTIDE SEQUENCE [LARGE SCALE GENOMIC DNA]</scope>
    <source>
        <strain evidence="4 5">Q3-56</strain>
    </source>
</reference>
<dbReference type="InterPro" id="IPR046947">
    <property type="entry name" value="LytR-like"/>
</dbReference>
<gene>
    <name evidence="4" type="ORF">HWI92_14565</name>
</gene>
<evidence type="ECO:0000256" key="1">
    <source>
        <dbReference type="PROSITE-ProRule" id="PRU00169"/>
    </source>
</evidence>
<feature type="modified residue" description="4-aspartylphosphate" evidence="1">
    <location>
        <position position="55"/>
    </location>
</feature>
<dbReference type="Gene3D" id="3.40.50.2300">
    <property type="match status" value="1"/>
</dbReference>
<dbReference type="SUPFAM" id="SSF52172">
    <property type="entry name" value="CheY-like"/>
    <property type="match status" value="1"/>
</dbReference>